<protein>
    <submittedName>
        <fullName evidence="2">Uncharacterized protein</fullName>
    </submittedName>
</protein>
<dbReference type="GeneID" id="85348969"/>
<accession>A0AA39NEN4</accession>
<name>A0AA39NEN4_ARMTA</name>
<dbReference type="EMBL" id="JAUEPS010000006">
    <property type="protein sequence ID" value="KAK0464253.1"/>
    <property type="molecule type" value="Genomic_DNA"/>
</dbReference>
<feature type="region of interest" description="Disordered" evidence="1">
    <location>
        <begin position="1"/>
        <end position="29"/>
    </location>
</feature>
<dbReference type="Proteomes" id="UP001175211">
    <property type="component" value="Unassembled WGS sequence"/>
</dbReference>
<proteinExistence type="predicted"/>
<evidence type="ECO:0000313" key="3">
    <source>
        <dbReference type="Proteomes" id="UP001175211"/>
    </source>
</evidence>
<evidence type="ECO:0000313" key="2">
    <source>
        <dbReference type="EMBL" id="KAK0464253.1"/>
    </source>
</evidence>
<dbReference type="AlphaFoldDB" id="A0AA39NEN4"/>
<evidence type="ECO:0000256" key="1">
    <source>
        <dbReference type="SAM" id="MobiDB-lite"/>
    </source>
</evidence>
<sequence length="133" mass="15576">MNSTGLQRKLSSRDSSQRTRPSKRSWRQLSKGAIQAAAQLNELQKTFEIERTAWTNDKKTLEETIIDLSTSEKHSESDRTSREQEVRLQEERAKVYLLVPIIFSRTYFPQRLLRSAIQMSWLHMPNLGRLSKL</sequence>
<comment type="caution">
    <text evidence="2">The sequence shown here is derived from an EMBL/GenBank/DDBJ whole genome shotgun (WGS) entry which is preliminary data.</text>
</comment>
<reference evidence="2" key="1">
    <citation type="submission" date="2023-06" db="EMBL/GenBank/DDBJ databases">
        <authorList>
            <consortium name="Lawrence Berkeley National Laboratory"/>
            <person name="Ahrendt S."/>
            <person name="Sahu N."/>
            <person name="Indic B."/>
            <person name="Wong-Bajracharya J."/>
            <person name="Merenyi Z."/>
            <person name="Ke H.-M."/>
            <person name="Monk M."/>
            <person name="Kocsube S."/>
            <person name="Drula E."/>
            <person name="Lipzen A."/>
            <person name="Balint B."/>
            <person name="Henrissat B."/>
            <person name="Andreopoulos B."/>
            <person name="Martin F.M."/>
            <person name="Harder C.B."/>
            <person name="Rigling D."/>
            <person name="Ford K.L."/>
            <person name="Foster G.D."/>
            <person name="Pangilinan J."/>
            <person name="Papanicolaou A."/>
            <person name="Barry K."/>
            <person name="LaButti K."/>
            <person name="Viragh M."/>
            <person name="Koriabine M."/>
            <person name="Yan M."/>
            <person name="Riley R."/>
            <person name="Champramary S."/>
            <person name="Plett K.L."/>
            <person name="Tsai I.J."/>
            <person name="Slot J."/>
            <person name="Sipos G."/>
            <person name="Plett J."/>
            <person name="Nagy L.G."/>
            <person name="Grigoriev I.V."/>
        </authorList>
    </citation>
    <scope>NUCLEOTIDE SEQUENCE</scope>
    <source>
        <strain evidence="2">CCBAS 213</strain>
    </source>
</reference>
<organism evidence="2 3">
    <name type="scientific">Armillaria tabescens</name>
    <name type="common">Ringless honey mushroom</name>
    <name type="synonym">Agaricus tabescens</name>
    <dbReference type="NCBI Taxonomy" id="1929756"/>
    <lineage>
        <taxon>Eukaryota</taxon>
        <taxon>Fungi</taxon>
        <taxon>Dikarya</taxon>
        <taxon>Basidiomycota</taxon>
        <taxon>Agaricomycotina</taxon>
        <taxon>Agaricomycetes</taxon>
        <taxon>Agaricomycetidae</taxon>
        <taxon>Agaricales</taxon>
        <taxon>Marasmiineae</taxon>
        <taxon>Physalacriaceae</taxon>
        <taxon>Desarmillaria</taxon>
    </lineage>
</organism>
<keyword evidence="3" id="KW-1185">Reference proteome</keyword>
<gene>
    <name evidence="2" type="ORF">EV420DRAFT_1034635</name>
</gene>
<dbReference type="RefSeq" id="XP_060335374.1">
    <property type="nucleotide sequence ID" value="XM_060465421.1"/>
</dbReference>